<accession>A0ABW3CNY3</accession>
<evidence type="ECO:0000313" key="2">
    <source>
        <dbReference type="EMBL" id="MFD0856076.1"/>
    </source>
</evidence>
<dbReference type="InterPro" id="IPR026004">
    <property type="entry name" value="Septum_form"/>
</dbReference>
<comment type="caution">
    <text evidence="2">The sequence shown here is derived from an EMBL/GenBank/DDBJ whole genome shotgun (WGS) entry which is preliminary data.</text>
</comment>
<evidence type="ECO:0000259" key="1">
    <source>
        <dbReference type="Pfam" id="PF13845"/>
    </source>
</evidence>
<feature type="domain" description="Septum formation-related" evidence="1">
    <location>
        <begin position="7"/>
        <end position="99"/>
    </location>
</feature>
<feature type="non-terminal residue" evidence="2">
    <location>
        <position position="1"/>
    </location>
</feature>
<dbReference type="Pfam" id="PF13845">
    <property type="entry name" value="Septum_form"/>
    <property type="match status" value="1"/>
</dbReference>
<dbReference type="EMBL" id="JBHTIR010003944">
    <property type="protein sequence ID" value="MFD0856076.1"/>
    <property type="molecule type" value="Genomic_DNA"/>
</dbReference>
<evidence type="ECO:0000313" key="3">
    <source>
        <dbReference type="Proteomes" id="UP001597083"/>
    </source>
</evidence>
<organism evidence="2 3">
    <name type="scientific">Actinomadura adrarensis</name>
    <dbReference type="NCBI Taxonomy" id="1819600"/>
    <lineage>
        <taxon>Bacteria</taxon>
        <taxon>Bacillati</taxon>
        <taxon>Actinomycetota</taxon>
        <taxon>Actinomycetes</taxon>
        <taxon>Streptosporangiales</taxon>
        <taxon>Thermomonosporaceae</taxon>
        <taxon>Actinomadura</taxon>
    </lineage>
</organism>
<reference evidence="3" key="1">
    <citation type="journal article" date="2019" name="Int. J. Syst. Evol. Microbiol.">
        <title>The Global Catalogue of Microorganisms (GCM) 10K type strain sequencing project: providing services to taxonomists for standard genome sequencing and annotation.</title>
        <authorList>
            <consortium name="The Broad Institute Genomics Platform"/>
            <consortium name="The Broad Institute Genome Sequencing Center for Infectious Disease"/>
            <person name="Wu L."/>
            <person name="Ma J."/>
        </authorList>
    </citation>
    <scope>NUCLEOTIDE SEQUENCE [LARGE SCALE GENOMIC DNA]</scope>
    <source>
        <strain evidence="3">JCM 31696</strain>
    </source>
</reference>
<sequence>IRTLDEMRPGDCFDRPPDDSDTAKLIACNTRHNAQLTHRFELPDGAFPGESVVKDRVDSGCDARWAKMFDRDPPPVRIEEWYYYPTQETWRTGDRLVLCYVTGAKERDLNRSVVPRK</sequence>
<name>A0ABW3CNY3_9ACTN</name>
<protein>
    <submittedName>
        <fullName evidence="2">Septum formation family protein</fullName>
    </submittedName>
</protein>
<keyword evidence="3" id="KW-1185">Reference proteome</keyword>
<dbReference type="Proteomes" id="UP001597083">
    <property type="component" value="Unassembled WGS sequence"/>
</dbReference>
<proteinExistence type="predicted"/>
<gene>
    <name evidence="2" type="ORF">ACFQ07_27805</name>
</gene>